<dbReference type="EMBL" id="BDLU01000065">
    <property type="protein sequence ID" value="GCE84908.1"/>
    <property type="molecule type" value="Genomic_DNA"/>
</dbReference>
<accession>A0A4P5NT25</accession>
<keyword evidence="4" id="KW-1185">Reference proteome</keyword>
<comment type="caution">
    <text evidence="3">The sequence shown here is derived from an EMBL/GenBank/DDBJ whole genome shotgun (WGS) entry which is preliminary data.</text>
</comment>
<organism evidence="3 4">
    <name type="scientific">Komagataeibacter diospyri</name>
    <dbReference type="NCBI Taxonomy" id="1932662"/>
    <lineage>
        <taxon>Bacteria</taxon>
        <taxon>Pseudomonadati</taxon>
        <taxon>Pseudomonadota</taxon>
        <taxon>Alphaproteobacteria</taxon>
        <taxon>Acetobacterales</taxon>
        <taxon>Acetobacteraceae</taxon>
        <taxon>Komagataeibacter</taxon>
    </lineage>
</organism>
<dbReference type="InterPro" id="IPR027417">
    <property type="entry name" value="P-loop_NTPase"/>
</dbReference>
<dbReference type="AlphaFoldDB" id="A0A4P5NT25"/>
<name>A0A4P5NT25_9PROT</name>
<dbReference type="InterPro" id="IPR055199">
    <property type="entry name" value="Hda_lid"/>
</dbReference>
<evidence type="ECO:0000313" key="4">
    <source>
        <dbReference type="Proteomes" id="UP000315095"/>
    </source>
</evidence>
<dbReference type="Proteomes" id="UP000315095">
    <property type="component" value="Unassembled WGS sequence"/>
</dbReference>
<evidence type="ECO:0000259" key="2">
    <source>
        <dbReference type="Pfam" id="PF22688"/>
    </source>
</evidence>
<protein>
    <submittedName>
        <fullName evidence="3">Chromosomal replication initiator DnaA</fullName>
    </submittedName>
</protein>
<sequence>MKTVMQDRGQRDFRPSLRQGGATHKAVVERTKLKTDENAVAGVIGQLVLPFAHTPRFAAGDFVFSASNAAARSWLLGSTPWPERRLALWGAAGTGKTHMLEIWARLHDAVLLHGGSLSHAHVTALFAARATGVPVMAMVVDRADECTDERALLHLLNTAREQGIALLLGGRKAPARWPVALPDLASRLRATMAVAIRQPGDGLLRVLLLRLLAERQIVVSQPVVEWLLRRLPRTAQAMQDAVDRLDHAALASGRPVTRALATRVLADMLVADAMGAMDMEPGT</sequence>
<gene>
    <name evidence="3" type="primary">dnaA</name>
    <name evidence="3" type="ORF">MSKU9_3049</name>
</gene>
<dbReference type="Pfam" id="PF22688">
    <property type="entry name" value="Hda_lid"/>
    <property type="match status" value="1"/>
</dbReference>
<dbReference type="GO" id="GO:0003688">
    <property type="term" value="F:DNA replication origin binding"/>
    <property type="evidence" value="ECO:0007669"/>
    <property type="project" value="TreeGrafter"/>
</dbReference>
<evidence type="ECO:0000256" key="1">
    <source>
        <dbReference type="SAM" id="MobiDB-lite"/>
    </source>
</evidence>
<proteinExistence type="predicted"/>
<dbReference type="Gene3D" id="1.10.8.60">
    <property type="match status" value="1"/>
</dbReference>
<dbReference type="GO" id="GO:0005886">
    <property type="term" value="C:plasma membrane"/>
    <property type="evidence" value="ECO:0007669"/>
    <property type="project" value="TreeGrafter"/>
</dbReference>
<dbReference type="Gene3D" id="3.40.50.300">
    <property type="entry name" value="P-loop containing nucleotide triphosphate hydrolases"/>
    <property type="match status" value="1"/>
</dbReference>
<dbReference type="PANTHER" id="PTHR30050">
    <property type="entry name" value="CHROMOSOMAL REPLICATION INITIATOR PROTEIN DNAA"/>
    <property type="match status" value="1"/>
</dbReference>
<reference evidence="4" key="1">
    <citation type="submission" date="2017-01" db="EMBL/GenBank/DDBJ databases">
        <title>Komagataeibacter sp. MSKU9 whole genome sequencing project.</title>
        <authorList>
            <person name="Matsutani M."/>
            <person name="Naloka K."/>
            <person name="Theeragool G."/>
            <person name="Yakushi T."/>
            <person name="Matsushita K."/>
        </authorList>
    </citation>
    <scope>NUCLEOTIDE SEQUENCE [LARGE SCALE GENOMIC DNA]</scope>
    <source>
        <strain evidence="4">MSKU9</strain>
    </source>
</reference>
<feature type="region of interest" description="Disordered" evidence="1">
    <location>
        <begin position="1"/>
        <end position="21"/>
    </location>
</feature>
<feature type="domain" description="Hda lid" evidence="2">
    <location>
        <begin position="213"/>
        <end position="258"/>
    </location>
</feature>
<evidence type="ECO:0000313" key="3">
    <source>
        <dbReference type="EMBL" id="GCE84908.1"/>
    </source>
</evidence>
<dbReference type="PANTHER" id="PTHR30050:SF5">
    <property type="entry name" value="DNAA REGULATORY INACTIVATOR HDA"/>
    <property type="match status" value="1"/>
</dbReference>
<dbReference type="GO" id="GO:0006270">
    <property type="term" value="P:DNA replication initiation"/>
    <property type="evidence" value="ECO:0007669"/>
    <property type="project" value="TreeGrafter"/>
</dbReference>
<dbReference type="SUPFAM" id="SSF52540">
    <property type="entry name" value="P-loop containing nucleoside triphosphate hydrolases"/>
    <property type="match status" value="1"/>
</dbReference>